<feature type="non-terminal residue" evidence="1">
    <location>
        <position position="80"/>
    </location>
</feature>
<dbReference type="EMBL" id="JAVIPQ010000230">
    <property type="protein sequence ID" value="MDQ9556720.1"/>
    <property type="molecule type" value="Genomic_DNA"/>
</dbReference>
<evidence type="ECO:0000313" key="1">
    <source>
        <dbReference type="EMBL" id="MDQ9556720.1"/>
    </source>
</evidence>
<reference evidence="1 2" key="1">
    <citation type="submission" date="2023-07" db="EMBL/GenBank/DDBJ databases">
        <title>Pathogens genome sequencing project 196.</title>
        <authorList>
            <person name="Cao X."/>
        </authorList>
    </citation>
    <scope>NUCLEOTIDE SEQUENCE [LARGE SCALE GENOMIC DNA]</scope>
    <source>
        <strain evidence="1 2">SM41</strain>
    </source>
</reference>
<accession>A0ABD5BMG6</accession>
<comment type="caution">
    <text evidence="1">The sequence shown here is derived from an EMBL/GenBank/DDBJ whole genome shotgun (WGS) entry which is preliminary data.</text>
</comment>
<sequence>SSTQSEKLLDETPITIKIPSKISNDILSITLPKCAFFLNERERKALDKGELTTEKVVFNYDIYAYSGNIKNKFECQAINS</sequence>
<dbReference type="AlphaFoldDB" id="A0ABD5BMG6"/>
<evidence type="ECO:0008006" key="3">
    <source>
        <dbReference type="Google" id="ProtNLM"/>
    </source>
</evidence>
<protein>
    <recommendedName>
        <fullName evidence="3">Fimbrial protein</fullName>
    </recommendedName>
</protein>
<name>A0ABD5BMG6_SERMA</name>
<proteinExistence type="predicted"/>
<dbReference type="Proteomes" id="UP001234811">
    <property type="component" value="Unassembled WGS sequence"/>
</dbReference>
<evidence type="ECO:0000313" key="2">
    <source>
        <dbReference type="Proteomes" id="UP001234811"/>
    </source>
</evidence>
<feature type="non-terminal residue" evidence="1">
    <location>
        <position position="1"/>
    </location>
</feature>
<gene>
    <name evidence="1" type="ORF">RF091_14510</name>
</gene>
<organism evidence="1 2">
    <name type="scientific">Serratia marcescens</name>
    <dbReference type="NCBI Taxonomy" id="615"/>
    <lineage>
        <taxon>Bacteria</taxon>
        <taxon>Pseudomonadati</taxon>
        <taxon>Pseudomonadota</taxon>
        <taxon>Gammaproteobacteria</taxon>
        <taxon>Enterobacterales</taxon>
        <taxon>Yersiniaceae</taxon>
        <taxon>Serratia</taxon>
    </lineage>
</organism>